<comment type="caution">
    <text evidence="2">The sequence shown here is derived from an EMBL/GenBank/DDBJ whole genome shotgun (WGS) entry which is preliminary data.</text>
</comment>
<dbReference type="Pfam" id="PF09346">
    <property type="entry name" value="SMI1_KNR4"/>
    <property type="match status" value="1"/>
</dbReference>
<dbReference type="InterPro" id="IPR018958">
    <property type="entry name" value="Knr4/Smi1-like_dom"/>
</dbReference>
<name>A0ABQ3GGP4_9MICC</name>
<keyword evidence="3" id="KW-1185">Reference proteome</keyword>
<evidence type="ECO:0000259" key="1">
    <source>
        <dbReference type="SMART" id="SM00860"/>
    </source>
</evidence>
<protein>
    <recommendedName>
        <fullName evidence="1">Knr4/Smi1-like domain-containing protein</fullName>
    </recommendedName>
</protein>
<dbReference type="RefSeq" id="WP_189349108.1">
    <property type="nucleotide sequence ID" value="NZ_BMXK01000004.1"/>
</dbReference>
<proteinExistence type="predicted"/>
<dbReference type="EMBL" id="BMXK01000004">
    <property type="protein sequence ID" value="GHD03989.1"/>
    <property type="molecule type" value="Genomic_DNA"/>
</dbReference>
<dbReference type="Proteomes" id="UP000642819">
    <property type="component" value="Unassembled WGS sequence"/>
</dbReference>
<accession>A0ABQ3GGP4</accession>
<feature type="domain" description="Knr4/Smi1-like" evidence="1">
    <location>
        <begin position="16"/>
        <end position="124"/>
    </location>
</feature>
<gene>
    <name evidence="2" type="ORF">GCM10008096_10750</name>
</gene>
<dbReference type="SUPFAM" id="SSF160631">
    <property type="entry name" value="SMI1/KNR4-like"/>
    <property type="match status" value="1"/>
</dbReference>
<organism evidence="2 3">
    <name type="scientific">Zhihengliuella salsuginis</name>
    <dbReference type="NCBI Taxonomy" id="578222"/>
    <lineage>
        <taxon>Bacteria</taxon>
        <taxon>Bacillati</taxon>
        <taxon>Actinomycetota</taxon>
        <taxon>Actinomycetes</taxon>
        <taxon>Micrococcales</taxon>
        <taxon>Micrococcaceae</taxon>
        <taxon>Zhihengliuella</taxon>
    </lineage>
</organism>
<dbReference type="SMART" id="SM00860">
    <property type="entry name" value="SMI1_KNR4"/>
    <property type="match status" value="1"/>
</dbReference>
<sequence length="133" mass="14394">MLSRSELAVTFTLNPPASPAAIEREEAEYGRRLPGDFVELVRVSDGMCTDGSLSILGVEGVVQRNADYEVQTCLPGFFMIGDDGGGSAILLNLQDRRIYEVDMGAMDEESMELCAESLDELLLLGTSLGEREG</sequence>
<dbReference type="Gene3D" id="3.40.1580.10">
    <property type="entry name" value="SMI1/KNR4-like"/>
    <property type="match status" value="1"/>
</dbReference>
<evidence type="ECO:0000313" key="3">
    <source>
        <dbReference type="Proteomes" id="UP000642819"/>
    </source>
</evidence>
<reference evidence="3" key="1">
    <citation type="journal article" date="2019" name="Int. J. Syst. Evol. Microbiol.">
        <title>The Global Catalogue of Microorganisms (GCM) 10K type strain sequencing project: providing services to taxonomists for standard genome sequencing and annotation.</title>
        <authorList>
            <consortium name="The Broad Institute Genomics Platform"/>
            <consortium name="The Broad Institute Genome Sequencing Center for Infectious Disease"/>
            <person name="Wu L."/>
            <person name="Ma J."/>
        </authorList>
    </citation>
    <scope>NUCLEOTIDE SEQUENCE [LARGE SCALE GENOMIC DNA]</scope>
    <source>
        <strain evidence="3">KCTC 19466</strain>
    </source>
</reference>
<evidence type="ECO:0000313" key="2">
    <source>
        <dbReference type="EMBL" id="GHD03989.1"/>
    </source>
</evidence>
<dbReference type="InterPro" id="IPR037883">
    <property type="entry name" value="Knr4/Smi1-like_sf"/>
</dbReference>